<dbReference type="GO" id="GO:0019843">
    <property type="term" value="F:rRNA binding"/>
    <property type="evidence" value="ECO:0007669"/>
    <property type="project" value="UniProtKB-UniRule"/>
</dbReference>
<dbReference type="Pfam" id="PF05670">
    <property type="entry name" value="NFACT-R_1"/>
    <property type="match status" value="1"/>
</dbReference>
<name>A0A9D0YX99_9FIRM</name>
<dbReference type="GO" id="GO:0043023">
    <property type="term" value="F:ribosomal large subunit binding"/>
    <property type="evidence" value="ECO:0007669"/>
    <property type="project" value="UniProtKB-UniRule"/>
</dbReference>
<evidence type="ECO:0000256" key="1">
    <source>
        <dbReference type="ARBA" id="ARBA00022555"/>
    </source>
</evidence>
<evidence type="ECO:0000313" key="8">
    <source>
        <dbReference type="Proteomes" id="UP000886819"/>
    </source>
</evidence>
<comment type="similarity">
    <text evidence="5">Belongs to the NEMF family.</text>
</comment>
<dbReference type="InterPro" id="IPR051608">
    <property type="entry name" value="RQC_Subunit_NEMF"/>
</dbReference>
<evidence type="ECO:0000256" key="2">
    <source>
        <dbReference type="ARBA" id="ARBA00022730"/>
    </source>
</evidence>
<comment type="subunit">
    <text evidence="5">Associates with stalled 50S ribosomal subunits. Binds to RqcP.</text>
</comment>
<reference evidence="7" key="1">
    <citation type="submission" date="2020-10" db="EMBL/GenBank/DDBJ databases">
        <authorList>
            <person name="Gilroy R."/>
        </authorList>
    </citation>
    <scope>NUCLEOTIDE SEQUENCE</scope>
    <source>
        <strain evidence="7">ChiHile30-977</strain>
    </source>
</reference>
<keyword evidence="3 5" id="KW-0694">RNA-binding</keyword>
<dbReference type="PANTHER" id="PTHR15239">
    <property type="entry name" value="NUCLEAR EXPORT MEDIATOR FACTOR NEMF"/>
    <property type="match status" value="1"/>
</dbReference>
<dbReference type="GO" id="GO:0072344">
    <property type="term" value="P:rescue of stalled ribosome"/>
    <property type="evidence" value="ECO:0007669"/>
    <property type="project" value="UniProtKB-UniRule"/>
</dbReference>
<dbReference type="AlphaFoldDB" id="A0A9D0YX99"/>
<dbReference type="InterPro" id="IPR043682">
    <property type="entry name" value="RqcH_bacterial"/>
</dbReference>
<dbReference type="HAMAP" id="MF_00844_B">
    <property type="entry name" value="RqcH_B"/>
    <property type="match status" value="1"/>
</dbReference>
<organism evidence="7 8">
    <name type="scientific">Candidatus Avichristensenella intestinipullorum</name>
    <dbReference type="NCBI Taxonomy" id="2840693"/>
    <lineage>
        <taxon>Bacteria</taxon>
        <taxon>Bacillati</taxon>
        <taxon>Bacillota</taxon>
        <taxon>Clostridia</taxon>
        <taxon>Candidatus Avichristensenella</taxon>
    </lineage>
</organism>
<gene>
    <name evidence="5" type="primary">rqcH</name>
    <name evidence="7" type="ORF">IAA66_05905</name>
</gene>
<dbReference type="PANTHER" id="PTHR15239:SF6">
    <property type="entry name" value="RIBOSOME QUALITY CONTROL COMPLEX SUBUNIT NEMF"/>
    <property type="match status" value="1"/>
</dbReference>
<dbReference type="GO" id="GO:0000049">
    <property type="term" value="F:tRNA binding"/>
    <property type="evidence" value="ECO:0007669"/>
    <property type="project" value="UniProtKB-UniRule"/>
</dbReference>
<sequence length="579" mass="63606">MDGLMLGFVARELKSMLPGGRVDRVLQPEKDELHVLIRTREGTRRLLLCAAANSARAHITQEVKPNPDEPPMFCMLLRKLLGGSRVEDVRQVDGDRILEIVFSCTDELGDRTERVLCCEMMGRHSNLILRGADGRIADAIRHVGADVSRVREVRPGIAYQPPPSQGKLDPAQADVPALRELLLRGASRLDKVLADGLNGLSAASAQELAFRLTGQPSPMTDAAARAALAEPLRALLDALPSFGPPVLLLNGDGEPCDVFPFPQRHLSPEWQREVPEGPSAALDAFYRLRDRRERMAQKSASLARSLKTHIERCEKRLAIHEETLAASGRIEEARICGELLTAHLHQIKKGEPSVTLEDYYSGKARTIALDTRLTPAQNAQKYYRQYQKLRQAQLHAAGQAEQARTELAMLEAQLDDLRKCAGPAELDEIRALLAASGHLRASHSRGKARHAAPSQPMRFVSADGYEILVGRNSAQNDRLTAAAPPDALWLHAKDMAGSHVVVPKGGDIPEATLRQAALLAAWFSRGYRSAQVPVDYTRRRFVKKPGGAPAGFVLYTHQRTLYVTPDERAVRALSPDGTP</sequence>
<reference evidence="7" key="2">
    <citation type="journal article" date="2021" name="PeerJ">
        <title>Extensive microbial diversity within the chicken gut microbiome revealed by metagenomics and culture.</title>
        <authorList>
            <person name="Gilroy R."/>
            <person name="Ravi A."/>
            <person name="Getino M."/>
            <person name="Pursley I."/>
            <person name="Horton D.L."/>
            <person name="Alikhan N.F."/>
            <person name="Baker D."/>
            <person name="Gharbi K."/>
            <person name="Hall N."/>
            <person name="Watson M."/>
            <person name="Adriaenssens E.M."/>
            <person name="Foster-Nyarko E."/>
            <person name="Jarju S."/>
            <person name="Secka A."/>
            <person name="Antonio M."/>
            <person name="Oren A."/>
            <person name="Chaudhuri R.R."/>
            <person name="La Ragione R."/>
            <person name="Hildebrand F."/>
            <person name="Pallen M.J."/>
        </authorList>
    </citation>
    <scope>NUCLEOTIDE SEQUENCE</scope>
    <source>
        <strain evidence="7">ChiHile30-977</strain>
    </source>
</reference>
<evidence type="ECO:0000256" key="5">
    <source>
        <dbReference type="HAMAP-Rule" id="MF_00844"/>
    </source>
</evidence>
<comment type="function">
    <text evidence="5">Key component of the ribosome quality control system (RQC), a ribosome-associated complex that mediates the extraction of incompletely synthesized nascent chains from stalled ribosomes and their subsequent degradation. RqcH recruits Ala-charged tRNA, and with RqcP directs the elongation of stalled nascent chains on 50S ribosomal subunits, leading to non-templated C-terminal alanine extensions (Ala tail). The Ala tail promotes nascent chain degradation. May add between 1 and at least 8 Ala residues. Binds to stalled 50S ribosomal subunits.</text>
</comment>
<proteinExistence type="inferred from homology"/>
<dbReference type="Pfam" id="PF05833">
    <property type="entry name" value="NFACT_N"/>
    <property type="match status" value="1"/>
</dbReference>
<dbReference type="InterPro" id="IPR008532">
    <property type="entry name" value="NFACT_RNA-bd"/>
</dbReference>
<dbReference type="GO" id="GO:1990112">
    <property type="term" value="C:RQC complex"/>
    <property type="evidence" value="ECO:0007669"/>
    <property type="project" value="TreeGrafter"/>
</dbReference>
<accession>A0A9D0YX99</accession>
<keyword evidence="1 5" id="KW-0820">tRNA-binding</keyword>
<evidence type="ECO:0000313" key="7">
    <source>
        <dbReference type="EMBL" id="HIQ63106.1"/>
    </source>
</evidence>
<dbReference type="Proteomes" id="UP000886819">
    <property type="component" value="Unassembled WGS sequence"/>
</dbReference>
<comment type="caution">
    <text evidence="7">The sequence shown here is derived from an EMBL/GenBank/DDBJ whole genome shotgun (WGS) entry which is preliminary data.</text>
</comment>
<protein>
    <recommendedName>
        <fullName evidence="5">Rqc2 homolog RqcH</fullName>
        <shortName evidence="5">RqcH</shortName>
    </recommendedName>
</protein>
<dbReference type="EMBL" id="DVFI01000089">
    <property type="protein sequence ID" value="HIQ63106.1"/>
    <property type="molecule type" value="Genomic_DNA"/>
</dbReference>
<dbReference type="Gene3D" id="2.30.310.10">
    <property type="entry name" value="ibrinogen binding protein from staphylococcus aureus domain"/>
    <property type="match status" value="1"/>
</dbReference>
<feature type="domain" description="NFACT RNA-binding" evidence="6">
    <location>
        <begin position="457"/>
        <end position="547"/>
    </location>
</feature>
<keyword evidence="2 5" id="KW-0699">rRNA-binding</keyword>
<evidence type="ECO:0000259" key="6">
    <source>
        <dbReference type="Pfam" id="PF05670"/>
    </source>
</evidence>
<keyword evidence="4 5" id="KW-0648">Protein biosynthesis</keyword>
<evidence type="ECO:0000256" key="3">
    <source>
        <dbReference type="ARBA" id="ARBA00022884"/>
    </source>
</evidence>
<evidence type="ECO:0000256" key="4">
    <source>
        <dbReference type="ARBA" id="ARBA00022917"/>
    </source>
</evidence>